<gene>
    <name evidence="2" type="ORF">VTK73DRAFT_8918</name>
</gene>
<protein>
    <recommendedName>
        <fullName evidence="1">DUF7730 domain-containing protein</fullName>
    </recommendedName>
</protein>
<dbReference type="Proteomes" id="UP001586593">
    <property type="component" value="Unassembled WGS sequence"/>
</dbReference>
<dbReference type="EMBL" id="JAZHXJ010000694">
    <property type="protein sequence ID" value="KAL1853631.1"/>
    <property type="molecule type" value="Genomic_DNA"/>
</dbReference>
<evidence type="ECO:0000313" key="3">
    <source>
        <dbReference type="Proteomes" id="UP001586593"/>
    </source>
</evidence>
<comment type="caution">
    <text evidence="2">The sequence shown here is derived from an EMBL/GenBank/DDBJ whole genome shotgun (WGS) entry which is preliminary data.</text>
</comment>
<reference evidence="2 3" key="1">
    <citation type="journal article" date="2024" name="Commun. Biol.">
        <title>Comparative genomic analysis of thermophilic fungi reveals convergent evolutionary adaptations and gene losses.</title>
        <authorList>
            <person name="Steindorff A.S."/>
            <person name="Aguilar-Pontes M.V."/>
            <person name="Robinson A.J."/>
            <person name="Andreopoulos B."/>
            <person name="LaButti K."/>
            <person name="Kuo A."/>
            <person name="Mondo S."/>
            <person name="Riley R."/>
            <person name="Otillar R."/>
            <person name="Haridas S."/>
            <person name="Lipzen A."/>
            <person name="Grimwood J."/>
            <person name="Schmutz J."/>
            <person name="Clum A."/>
            <person name="Reid I.D."/>
            <person name="Moisan M.C."/>
            <person name="Butler G."/>
            <person name="Nguyen T.T.M."/>
            <person name="Dewar K."/>
            <person name="Conant G."/>
            <person name="Drula E."/>
            <person name="Henrissat B."/>
            <person name="Hansel C."/>
            <person name="Singer S."/>
            <person name="Hutchinson M.I."/>
            <person name="de Vries R.P."/>
            <person name="Natvig D.O."/>
            <person name="Powell A.J."/>
            <person name="Tsang A."/>
            <person name="Grigoriev I.V."/>
        </authorList>
    </citation>
    <scope>NUCLEOTIDE SEQUENCE [LARGE SCALE GENOMIC DNA]</scope>
    <source>
        <strain evidence="2 3">ATCC 24622</strain>
    </source>
</reference>
<dbReference type="InterPro" id="IPR056632">
    <property type="entry name" value="DUF7730"/>
</dbReference>
<dbReference type="Pfam" id="PF24864">
    <property type="entry name" value="DUF7730"/>
    <property type="match status" value="1"/>
</dbReference>
<keyword evidence="3" id="KW-1185">Reference proteome</keyword>
<sequence>MSGAGSAHSEEALRFLDLPLEIRILIYEQYFFGDGDSCHVFQASPWLEPTASPDPERQSEVPRRPTPLRLASRITAVPLLLSCRQVHTESIPILYAHARFHFDDLVALHTFLHRVPPPHRDLVRVLHLDWTSFAWFDIGCALARELHLREHWRPACAALSEMGGLRDLRIRIPPGPKLRGGVGIRGRAGCDMTYLEPLKTVKAENFVLEL</sequence>
<feature type="domain" description="DUF7730" evidence="1">
    <location>
        <begin position="14"/>
        <end position="207"/>
    </location>
</feature>
<evidence type="ECO:0000313" key="2">
    <source>
        <dbReference type="EMBL" id="KAL1853631.1"/>
    </source>
</evidence>
<organism evidence="2 3">
    <name type="scientific">Phialemonium thermophilum</name>
    <dbReference type="NCBI Taxonomy" id="223376"/>
    <lineage>
        <taxon>Eukaryota</taxon>
        <taxon>Fungi</taxon>
        <taxon>Dikarya</taxon>
        <taxon>Ascomycota</taxon>
        <taxon>Pezizomycotina</taxon>
        <taxon>Sordariomycetes</taxon>
        <taxon>Sordariomycetidae</taxon>
        <taxon>Cephalothecales</taxon>
        <taxon>Cephalothecaceae</taxon>
        <taxon>Phialemonium</taxon>
    </lineage>
</organism>
<name>A0ABR3W637_9PEZI</name>
<dbReference type="PANTHER" id="PTHR38790">
    <property type="entry name" value="2EXR DOMAIN-CONTAINING PROTEIN-RELATED"/>
    <property type="match status" value="1"/>
</dbReference>
<evidence type="ECO:0000259" key="1">
    <source>
        <dbReference type="Pfam" id="PF24864"/>
    </source>
</evidence>
<accession>A0ABR3W637</accession>
<proteinExistence type="predicted"/>